<evidence type="ECO:0000256" key="2">
    <source>
        <dbReference type="ARBA" id="ARBA00022884"/>
    </source>
</evidence>
<dbReference type="PANTHER" id="PTHR10501">
    <property type="entry name" value="U1 SMALL NUCLEAR RIBONUCLEOPROTEIN A/U2 SMALL NUCLEAR RIBONUCLEOPROTEIN B"/>
    <property type="match status" value="1"/>
</dbReference>
<dbReference type="GO" id="GO:0010494">
    <property type="term" value="C:cytoplasmic stress granule"/>
    <property type="evidence" value="ECO:0007669"/>
    <property type="project" value="EnsemblFungi"/>
</dbReference>
<dbReference type="HOGENOM" id="CLU_018359_0_0_1"/>
<feature type="domain" description="RRM" evidence="5">
    <location>
        <begin position="442"/>
        <end position="527"/>
    </location>
</feature>
<dbReference type="FunFam" id="3.30.70.330:FF:000089">
    <property type="entry name" value="RNA binding protein"/>
    <property type="match status" value="1"/>
</dbReference>
<keyword evidence="7" id="KW-1185">Reference proteome</keyword>
<dbReference type="EMBL" id="HE650821">
    <property type="protein sequence ID" value="CCF56204.1"/>
    <property type="molecule type" value="Genomic_DNA"/>
</dbReference>
<dbReference type="GO" id="GO:0001403">
    <property type="term" value="P:invasive growth in response to glucose limitation"/>
    <property type="evidence" value="ECO:0007669"/>
    <property type="project" value="EnsemblFungi"/>
</dbReference>
<reference evidence="6 7" key="1">
    <citation type="journal article" date="2011" name="Proc. Natl. Acad. Sci. U.S.A.">
        <title>Evolutionary erosion of yeast sex chromosomes by mating-type switching accidents.</title>
        <authorList>
            <person name="Gordon J.L."/>
            <person name="Armisen D."/>
            <person name="Proux-Wera E."/>
            <person name="Oheigeartaigh S.S."/>
            <person name="Byrne K.P."/>
            <person name="Wolfe K.H."/>
        </authorList>
    </citation>
    <scope>NUCLEOTIDE SEQUENCE [LARGE SCALE GENOMIC DNA]</scope>
    <source>
        <strain evidence="7">ATCC 22294 / BCRC 22015 / CBS 2517 / CECT 1963 / NBRC 1671 / NRRL Y-8276</strain>
    </source>
</reference>
<dbReference type="STRING" id="1071382.H2APA4"/>
<evidence type="ECO:0000256" key="1">
    <source>
        <dbReference type="ARBA" id="ARBA00022553"/>
    </source>
</evidence>
<dbReference type="InterPro" id="IPR000504">
    <property type="entry name" value="RRM_dom"/>
</dbReference>
<gene>
    <name evidence="6" type="primary">KAFR0A07700</name>
    <name evidence="6" type="ORF">KAFR_0A07700</name>
</gene>
<organism evidence="6 7">
    <name type="scientific">Kazachstania africana (strain ATCC 22294 / BCRC 22015 / CBS 2517 / CECT 1963 / NBRC 1671 / NRRL Y-8276)</name>
    <name type="common">Yeast</name>
    <name type="synonym">Kluyveromyces africanus</name>
    <dbReference type="NCBI Taxonomy" id="1071382"/>
    <lineage>
        <taxon>Eukaryota</taxon>
        <taxon>Fungi</taxon>
        <taxon>Dikarya</taxon>
        <taxon>Ascomycota</taxon>
        <taxon>Saccharomycotina</taxon>
        <taxon>Saccharomycetes</taxon>
        <taxon>Saccharomycetales</taxon>
        <taxon>Saccharomycetaceae</taxon>
        <taxon>Kazachstania</taxon>
    </lineage>
</organism>
<evidence type="ECO:0000256" key="4">
    <source>
        <dbReference type="SAM" id="MobiDB-lite"/>
    </source>
</evidence>
<name>H2APA4_KAZAF</name>
<dbReference type="GO" id="GO:0003729">
    <property type="term" value="F:mRNA binding"/>
    <property type="evidence" value="ECO:0007669"/>
    <property type="project" value="EnsemblFungi"/>
</dbReference>
<dbReference type="AlphaFoldDB" id="H2APA4"/>
<dbReference type="SMART" id="SM00360">
    <property type="entry name" value="RRM"/>
    <property type="match status" value="1"/>
</dbReference>
<dbReference type="GO" id="GO:0007124">
    <property type="term" value="P:pseudohyphal growth"/>
    <property type="evidence" value="ECO:0007669"/>
    <property type="project" value="EnsemblFungi"/>
</dbReference>
<dbReference type="GO" id="GO:0061157">
    <property type="term" value="P:mRNA destabilization"/>
    <property type="evidence" value="ECO:0007669"/>
    <property type="project" value="EnsemblFungi"/>
</dbReference>
<dbReference type="GO" id="GO:0007089">
    <property type="term" value="P:traversing start control point of mitotic cell cycle"/>
    <property type="evidence" value="ECO:0007669"/>
    <property type="project" value="EnsemblFungi"/>
</dbReference>
<protein>
    <recommendedName>
        <fullName evidence="5">RRM domain-containing protein</fullName>
    </recommendedName>
</protein>
<evidence type="ECO:0000313" key="6">
    <source>
        <dbReference type="EMBL" id="CCF56204.1"/>
    </source>
</evidence>
<dbReference type="Pfam" id="PF00076">
    <property type="entry name" value="RRM_1"/>
    <property type="match status" value="1"/>
</dbReference>
<dbReference type="GeneID" id="13886308"/>
<dbReference type="FunCoup" id="H2APA4">
    <property type="interactions" value="188"/>
</dbReference>
<dbReference type="GO" id="GO:0005789">
    <property type="term" value="C:endoplasmic reticulum membrane"/>
    <property type="evidence" value="ECO:0007669"/>
    <property type="project" value="EnsemblFungi"/>
</dbReference>
<dbReference type="OrthoDB" id="431169at2759"/>
<sequence length="571" mass="62011">MNVGSNVHSAPAPAEVLASQNNSELNINEKSSPLHFTAMLNNLSISGNVPLQPLEFNQDGTYILKISNIPDDLTLREAYTIFALSNGAAGIELLENSTLNDDKNLNDRHIISAKFNSLNLVVQYANILNSKNELFGPTFPFKSHIEVTEEPSRKQVPYQTINLNYNSLNPLQQLSIHTPINNGMNQSQASPVPSSNKRPSLLTQRSRFSFSDPFANNLDGNNEDPNMTANNDISKSFLLMENDEINDNIWGPNVMASSSMKGLMDQIHPATPSLEWRSNNNGRKSSSFFLPSTAGSAVTPTLPDVDMMQMSGTNNNASIPSYAAMLNQMDPSLGAGQQSLQQMMNQGSNEVNVNTTPQKDAYYNSMQNLPTNTTPHSKSRLNSSVNRNTQSSAGTTTSTNNIVNKSSSSLANNAGGISQADLSLLARVPPPANPADQNPPCNTLYVGNLPPDATEQELRQLFSKQQGFRRLSFKNKSSNGNGHGPMCFVEFDDVSFATRALAELYGSQLPRTTTSNKGGIRLSFSKNPLGVRGPNSRRSNNSNGSNANISNSNVSSSSNINYNYVTGFTKN</sequence>
<evidence type="ECO:0000313" key="7">
    <source>
        <dbReference type="Proteomes" id="UP000005220"/>
    </source>
</evidence>
<dbReference type="InterPro" id="IPR035979">
    <property type="entry name" value="RBD_domain_sf"/>
</dbReference>
<feature type="region of interest" description="Disordered" evidence="4">
    <location>
        <begin position="510"/>
        <end position="553"/>
    </location>
</feature>
<dbReference type="InterPro" id="IPR012677">
    <property type="entry name" value="Nucleotide-bd_a/b_plait_sf"/>
</dbReference>
<dbReference type="GO" id="GO:0045901">
    <property type="term" value="P:positive regulation of translational elongation"/>
    <property type="evidence" value="ECO:0007669"/>
    <property type="project" value="EnsemblFungi"/>
</dbReference>
<dbReference type="GO" id="GO:0000932">
    <property type="term" value="C:P-body"/>
    <property type="evidence" value="ECO:0007669"/>
    <property type="project" value="EnsemblFungi"/>
</dbReference>
<accession>H2APA4</accession>
<dbReference type="GO" id="GO:0045893">
    <property type="term" value="P:positive regulation of DNA-templated transcription"/>
    <property type="evidence" value="ECO:0007669"/>
    <property type="project" value="EnsemblFungi"/>
</dbReference>
<dbReference type="eggNOG" id="KOG0118">
    <property type="taxonomic scope" value="Eukaryota"/>
</dbReference>
<dbReference type="SUPFAM" id="SSF54928">
    <property type="entry name" value="RNA-binding domain, RBD"/>
    <property type="match status" value="1"/>
</dbReference>
<dbReference type="KEGG" id="kaf:KAFR_0A07700"/>
<dbReference type="RefSeq" id="XP_003955339.1">
    <property type="nucleotide sequence ID" value="XM_003955290.1"/>
</dbReference>
<dbReference type="Gene3D" id="3.30.70.330">
    <property type="match status" value="1"/>
</dbReference>
<dbReference type="GO" id="GO:0045793">
    <property type="term" value="P:positive regulation of cell size"/>
    <property type="evidence" value="ECO:0007669"/>
    <property type="project" value="EnsemblFungi"/>
</dbReference>
<feature type="compositionally biased region" description="Low complexity" evidence="4">
    <location>
        <begin position="536"/>
        <end position="553"/>
    </location>
</feature>
<feature type="region of interest" description="Disordered" evidence="4">
    <location>
        <begin position="364"/>
        <end position="407"/>
    </location>
</feature>
<dbReference type="PROSITE" id="PS50102">
    <property type="entry name" value="RRM"/>
    <property type="match status" value="1"/>
</dbReference>
<dbReference type="Proteomes" id="UP000005220">
    <property type="component" value="Chromosome 1"/>
</dbReference>
<dbReference type="CDD" id="cd12245">
    <property type="entry name" value="RRM_scw1_like"/>
    <property type="match status" value="1"/>
</dbReference>
<dbReference type="GO" id="GO:0071554">
    <property type="term" value="P:cell wall organization or biogenesis"/>
    <property type="evidence" value="ECO:0007669"/>
    <property type="project" value="EnsemblFungi"/>
</dbReference>
<dbReference type="GO" id="GO:0010811">
    <property type="term" value="P:positive regulation of cell-substrate adhesion"/>
    <property type="evidence" value="ECO:0007669"/>
    <property type="project" value="EnsemblFungi"/>
</dbReference>
<evidence type="ECO:0000259" key="5">
    <source>
        <dbReference type="PROSITE" id="PS50102"/>
    </source>
</evidence>
<proteinExistence type="predicted"/>
<dbReference type="InParanoid" id="H2APA4"/>
<keyword evidence="1" id="KW-0597">Phosphoprotein</keyword>
<keyword evidence="2 3" id="KW-0694">RNA-binding</keyword>
<evidence type="ECO:0000256" key="3">
    <source>
        <dbReference type="PROSITE-ProRule" id="PRU00176"/>
    </source>
</evidence>